<comment type="caution">
    <text evidence="8">The sequence shown here is derived from an EMBL/GenBank/DDBJ whole genome shotgun (WGS) entry which is preliminary data.</text>
</comment>
<comment type="similarity">
    <text evidence="1 4">Belongs to the glycosyl hydrolase 32 family.</text>
</comment>
<dbReference type="InterPro" id="IPR001362">
    <property type="entry name" value="Glyco_hydro_32"/>
</dbReference>
<evidence type="ECO:0000259" key="7">
    <source>
        <dbReference type="Pfam" id="PF08244"/>
    </source>
</evidence>
<dbReference type="Gene3D" id="2.60.120.560">
    <property type="entry name" value="Exo-inulinase, domain 1"/>
    <property type="match status" value="1"/>
</dbReference>
<keyword evidence="9" id="KW-1185">Reference proteome</keyword>
<dbReference type="PROSITE" id="PS00609">
    <property type="entry name" value="GLYCOSYL_HYDROL_F32"/>
    <property type="match status" value="1"/>
</dbReference>
<evidence type="ECO:0000256" key="4">
    <source>
        <dbReference type="RuleBase" id="RU362110"/>
    </source>
</evidence>
<sequence>MNTKKLLLCGLTSLCLLGNIYAQRANSDETNYRPNFHFTPKNNWMNDPNGLFYADGIYHLYFQYWPYGNTWGPMHWGHATSKDLVKWEEQPIALYPDRFGYIFSGSAAYDAQNTSGFGENGQAPAVAIFTYHDPVKEKEGKIDVESQGLAYSLDKGQTWTKYDQGNPVIKNPGVHDFRDPKVNRDWVNNRWILVIAAQDRAQFYTTDNLKDWEYLSDFGVGIGAHGGVWECPDFFPLKVKGTNEVKWVLIQSLNPGGANGGSGTQYFIGDFDGTNFTLDKTFAQKLDREKAVWIDYGRDNYAGVTWGGTPDKEYKRYFIGWMSNWDYANVVPTQTWRGTNTTVRELELVKDGNGYRLNTVPIKNLQNYITKTDVEKKISVKQNTVLIPEGKTDLTQAEISLTLKNLKKETYTLMLSNTDGDELHFGFNNASGEFFIDRSKSSNSTSFHKFTAAVSKAKLPGIKKKVKLRFLLDKTSIEIFYNDGEMAFTEIFYTKSPFTSLSIEGGQKFDVENLTVNQLNFN</sequence>
<dbReference type="Pfam" id="PF08244">
    <property type="entry name" value="Glyco_hydro_32C"/>
    <property type="match status" value="1"/>
</dbReference>
<feature type="signal peptide" evidence="5">
    <location>
        <begin position="1"/>
        <end position="24"/>
    </location>
</feature>
<dbReference type="GO" id="GO:0016787">
    <property type="term" value="F:hydrolase activity"/>
    <property type="evidence" value="ECO:0007669"/>
    <property type="project" value="UniProtKB-KW"/>
</dbReference>
<feature type="chain" id="PRO_5045538493" evidence="5">
    <location>
        <begin position="25"/>
        <end position="522"/>
    </location>
</feature>
<dbReference type="Proteomes" id="UP001629156">
    <property type="component" value="Unassembled WGS sequence"/>
</dbReference>
<evidence type="ECO:0000313" key="8">
    <source>
        <dbReference type="EMBL" id="MFL9843973.1"/>
    </source>
</evidence>
<evidence type="ECO:0000313" key="9">
    <source>
        <dbReference type="Proteomes" id="UP001629156"/>
    </source>
</evidence>
<feature type="domain" description="Glycosyl hydrolase family 32 N-terminal" evidence="6">
    <location>
        <begin position="37"/>
        <end position="355"/>
    </location>
</feature>
<protein>
    <submittedName>
        <fullName evidence="8">Glycoside hydrolase family 32 protein</fullName>
    </submittedName>
</protein>
<gene>
    <name evidence="8" type="ORF">ABS766_06025</name>
</gene>
<dbReference type="EMBL" id="JBELPZ010000004">
    <property type="protein sequence ID" value="MFL9843973.1"/>
    <property type="molecule type" value="Genomic_DNA"/>
</dbReference>
<dbReference type="SUPFAM" id="SSF75005">
    <property type="entry name" value="Arabinanase/levansucrase/invertase"/>
    <property type="match status" value="1"/>
</dbReference>
<dbReference type="SMART" id="SM00640">
    <property type="entry name" value="Glyco_32"/>
    <property type="match status" value="1"/>
</dbReference>
<dbReference type="Gene3D" id="2.115.10.20">
    <property type="entry name" value="Glycosyl hydrolase domain, family 43"/>
    <property type="match status" value="1"/>
</dbReference>
<evidence type="ECO:0000256" key="5">
    <source>
        <dbReference type="SAM" id="SignalP"/>
    </source>
</evidence>
<feature type="domain" description="Glycosyl hydrolase family 32 C-terminal" evidence="7">
    <location>
        <begin position="367"/>
        <end position="516"/>
    </location>
</feature>
<dbReference type="Pfam" id="PF00251">
    <property type="entry name" value="Glyco_hydro_32N"/>
    <property type="match status" value="1"/>
</dbReference>
<dbReference type="InterPro" id="IPR023296">
    <property type="entry name" value="Glyco_hydro_beta-prop_sf"/>
</dbReference>
<evidence type="ECO:0000259" key="6">
    <source>
        <dbReference type="Pfam" id="PF00251"/>
    </source>
</evidence>
<keyword evidence="2 4" id="KW-0378">Hydrolase</keyword>
<keyword evidence="5" id="KW-0732">Signal</keyword>
<evidence type="ECO:0000256" key="1">
    <source>
        <dbReference type="ARBA" id="ARBA00009902"/>
    </source>
</evidence>
<dbReference type="InterPro" id="IPR013189">
    <property type="entry name" value="Glyco_hydro_32_C"/>
</dbReference>
<dbReference type="SUPFAM" id="SSF49899">
    <property type="entry name" value="Concanavalin A-like lectins/glucanases"/>
    <property type="match status" value="1"/>
</dbReference>
<dbReference type="PANTHER" id="PTHR42800">
    <property type="entry name" value="EXOINULINASE INUD (AFU_ORTHOLOGUE AFUA_5G00480)"/>
    <property type="match status" value="1"/>
</dbReference>
<evidence type="ECO:0000256" key="3">
    <source>
        <dbReference type="ARBA" id="ARBA00023295"/>
    </source>
</evidence>
<dbReference type="PANTHER" id="PTHR42800:SF1">
    <property type="entry name" value="EXOINULINASE INUD (AFU_ORTHOLOGUE AFUA_5G00480)"/>
    <property type="match status" value="1"/>
</dbReference>
<evidence type="ECO:0000256" key="2">
    <source>
        <dbReference type="ARBA" id="ARBA00022801"/>
    </source>
</evidence>
<dbReference type="InterPro" id="IPR013148">
    <property type="entry name" value="Glyco_hydro_32_N"/>
</dbReference>
<name>A0ABW8YUN8_9FLAO</name>
<organism evidence="8 9">
    <name type="scientific">Flavobacterium rhizosphaerae</name>
    <dbReference type="NCBI Taxonomy" id="3163298"/>
    <lineage>
        <taxon>Bacteria</taxon>
        <taxon>Pseudomonadati</taxon>
        <taxon>Bacteroidota</taxon>
        <taxon>Flavobacteriia</taxon>
        <taxon>Flavobacteriales</taxon>
        <taxon>Flavobacteriaceae</taxon>
        <taxon>Flavobacterium</taxon>
    </lineage>
</organism>
<accession>A0ABW8YUN8</accession>
<dbReference type="CDD" id="cd18622">
    <property type="entry name" value="GH32_Inu-like"/>
    <property type="match status" value="1"/>
</dbReference>
<reference evidence="8 9" key="1">
    <citation type="submission" date="2024-06" db="EMBL/GenBank/DDBJ databases">
        <authorList>
            <person name="Kaempfer P."/>
            <person name="Viver T."/>
        </authorList>
    </citation>
    <scope>NUCLEOTIDE SEQUENCE [LARGE SCALE GENOMIC DNA]</scope>
    <source>
        <strain evidence="8 9">ST-119</strain>
    </source>
</reference>
<dbReference type="RefSeq" id="WP_408084224.1">
    <property type="nucleotide sequence ID" value="NZ_JBELPZ010000004.1"/>
</dbReference>
<dbReference type="InterPro" id="IPR018053">
    <property type="entry name" value="Glyco_hydro_32_AS"/>
</dbReference>
<dbReference type="InterPro" id="IPR013320">
    <property type="entry name" value="ConA-like_dom_sf"/>
</dbReference>
<proteinExistence type="inferred from homology"/>
<keyword evidence="3 4" id="KW-0326">Glycosidase</keyword>